<dbReference type="PANTHER" id="PTHR33359:SF1">
    <property type="entry name" value="MOLYBDOPTERIN SYNTHASE SULFUR CARRIER SUBUNIT"/>
    <property type="match status" value="1"/>
</dbReference>
<protein>
    <recommendedName>
        <fullName evidence="4">Molybdopterin synthase sulfur carrier subunit</fullName>
    </recommendedName>
</protein>
<dbReference type="PANTHER" id="PTHR33359">
    <property type="entry name" value="MOLYBDOPTERIN SYNTHASE SULFUR CARRIER SUBUNIT"/>
    <property type="match status" value="1"/>
</dbReference>
<name>K3XC56_GLOUD</name>
<dbReference type="GO" id="GO:0000166">
    <property type="term" value="F:nucleotide binding"/>
    <property type="evidence" value="ECO:0007669"/>
    <property type="project" value="UniProtKB-KW"/>
</dbReference>
<dbReference type="Proteomes" id="UP000019132">
    <property type="component" value="Unassembled WGS sequence"/>
</dbReference>
<dbReference type="InterPro" id="IPR003749">
    <property type="entry name" value="ThiS/MoaD-like"/>
</dbReference>
<dbReference type="SUPFAM" id="SSF54285">
    <property type="entry name" value="MoaD/ThiS"/>
    <property type="match status" value="1"/>
</dbReference>
<dbReference type="HOGENOM" id="CLU_114601_4_3_1"/>
<dbReference type="Pfam" id="PF02597">
    <property type="entry name" value="ThiS"/>
    <property type="match status" value="1"/>
</dbReference>
<reference evidence="3" key="2">
    <citation type="submission" date="2010-04" db="EMBL/GenBank/DDBJ databases">
        <authorList>
            <person name="Buell R."/>
            <person name="Hamilton J."/>
            <person name="Hostetler J."/>
        </authorList>
    </citation>
    <scope>NUCLEOTIDE SEQUENCE [LARGE SCALE GENOMIC DNA]</scope>
    <source>
        <strain evidence="3">DAOM:BR144</strain>
    </source>
</reference>
<dbReference type="eggNOG" id="ENOG502SD3I">
    <property type="taxonomic scope" value="Eukaryota"/>
</dbReference>
<dbReference type="InterPro" id="IPR044672">
    <property type="entry name" value="MOCS2A"/>
</dbReference>
<organism evidence="2 3">
    <name type="scientific">Globisporangium ultimum (strain ATCC 200006 / CBS 805.95 / DAOM BR144)</name>
    <name type="common">Pythium ultimum</name>
    <dbReference type="NCBI Taxonomy" id="431595"/>
    <lineage>
        <taxon>Eukaryota</taxon>
        <taxon>Sar</taxon>
        <taxon>Stramenopiles</taxon>
        <taxon>Oomycota</taxon>
        <taxon>Peronosporomycetes</taxon>
        <taxon>Pythiales</taxon>
        <taxon>Pythiaceae</taxon>
        <taxon>Globisporangium</taxon>
    </lineage>
</organism>
<dbReference type="EnsemblProtists" id="PYU1_T014805">
    <property type="protein sequence ID" value="PYU1_T014805"/>
    <property type="gene ID" value="PYU1_G014774"/>
</dbReference>
<dbReference type="VEuPathDB" id="FungiDB:PYU1_G014774"/>
<dbReference type="GO" id="GO:0006777">
    <property type="term" value="P:Mo-molybdopterin cofactor biosynthetic process"/>
    <property type="evidence" value="ECO:0007669"/>
    <property type="project" value="InterPro"/>
</dbReference>
<reference evidence="2" key="3">
    <citation type="submission" date="2015-02" db="UniProtKB">
        <authorList>
            <consortium name="EnsemblProtists"/>
        </authorList>
    </citation>
    <scope>IDENTIFICATION</scope>
    <source>
        <strain evidence="2">DAOM BR144</strain>
    </source>
</reference>
<dbReference type="CDD" id="cd00754">
    <property type="entry name" value="Ubl_MoaD"/>
    <property type="match status" value="1"/>
</dbReference>
<proteinExistence type="predicted"/>
<keyword evidence="1" id="KW-0547">Nucleotide-binding</keyword>
<sequence>MGDVIRVNVLYFASVREEIGKREEEVTLSTSGDGGPVTLGTLRKLLCEMYPEADAVIRTITLARNLEYSTDDIELHQGDEVALIPPISGG</sequence>
<reference evidence="3" key="1">
    <citation type="journal article" date="2010" name="Genome Biol.">
        <title>Genome sequence of the necrotrophic plant pathogen Pythium ultimum reveals original pathogenicity mechanisms and effector repertoire.</title>
        <authorList>
            <person name="Levesque C.A."/>
            <person name="Brouwer H."/>
            <person name="Cano L."/>
            <person name="Hamilton J.P."/>
            <person name="Holt C."/>
            <person name="Huitema E."/>
            <person name="Raffaele S."/>
            <person name="Robideau G.P."/>
            <person name="Thines M."/>
            <person name="Win J."/>
            <person name="Zerillo M.M."/>
            <person name="Beakes G.W."/>
            <person name="Boore J.L."/>
            <person name="Busam D."/>
            <person name="Dumas B."/>
            <person name="Ferriera S."/>
            <person name="Fuerstenberg S.I."/>
            <person name="Gachon C.M."/>
            <person name="Gaulin E."/>
            <person name="Govers F."/>
            <person name="Grenville-Briggs L."/>
            <person name="Horner N."/>
            <person name="Hostetler J."/>
            <person name="Jiang R.H."/>
            <person name="Johnson J."/>
            <person name="Krajaejun T."/>
            <person name="Lin H."/>
            <person name="Meijer H.J."/>
            <person name="Moore B."/>
            <person name="Morris P."/>
            <person name="Phuntmart V."/>
            <person name="Puiu D."/>
            <person name="Shetty J."/>
            <person name="Stajich J.E."/>
            <person name="Tripathy S."/>
            <person name="Wawra S."/>
            <person name="van West P."/>
            <person name="Whitty B.R."/>
            <person name="Coutinho P.M."/>
            <person name="Henrissat B."/>
            <person name="Martin F."/>
            <person name="Thomas P.D."/>
            <person name="Tyler B.M."/>
            <person name="De Vries R.P."/>
            <person name="Kamoun S."/>
            <person name="Yandell M."/>
            <person name="Tisserat N."/>
            <person name="Buell C.R."/>
        </authorList>
    </citation>
    <scope>NUCLEOTIDE SEQUENCE</scope>
    <source>
        <strain evidence="3">DAOM:BR144</strain>
    </source>
</reference>
<dbReference type="STRING" id="431595.K3XC56"/>
<dbReference type="InterPro" id="IPR012675">
    <property type="entry name" value="Beta-grasp_dom_sf"/>
</dbReference>
<evidence type="ECO:0000256" key="1">
    <source>
        <dbReference type="ARBA" id="ARBA00022741"/>
    </source>
</evidence>
<dbReference type="InterPro" id="IPR016155">
    <property type="entry name" value="Mopterin_synth/thiamin_S_b"/>
</dbReference>
<dbReference type="Gene3D" id="3.10.20.30">
    <property type="match status" value="1"/>
</dbReference>
<dbReference type="InParanoid" id="K3XC56"/>
<evidence type="ECO:0000313" key="2">
    <source>
        <dbReference type="EnsemblProtists" id="PYU1_T014805"/>
    </source>
</evidence>
<evidence type="ECO:0008006" key="4">
    <source>
        <dbReference type="Google" id="ProtNLM"/>
    </source>
</evidence>
<dbReference type="UniPathway" id="UPA00344"/>
<dbReference type="OMA" id="DECHTDA"/>
<evidence type="ECO:0000313" key="3">
    <source>
        <dbReference type="Proteomes" id="UP000019132"/>
    </source>
</evidence>
<dbReference type="NCBIfam" id="TIGR01682">
    <property type="entry name" value="moaD"/>
    <property type="match status" value="1"/>
</dbReference>
<accession>K3XC56</accession>
<keyword evidence="3" id="KW-1185">Reference proteome</keyword>
<dbReference type="AlphaFoldDB" id="K3XC56"/>
<dbReference type="GO" id="GO:1990133">
    <property type="term" value="C:molybdopterin adenylyltransferase complex"/>
    <property type="evidence" value="ECO:0007669"/>
    <property type="project" value="TreeGrafter"/>
</dbReference>
<dbReference type="EMBL" id="GL376569">
    <property type="status" value="NOT_ANNOTATED_CDS"/>
    <property type="molecule type" value="Genomic_DNA"/>
</dbReference>